<gene>
    <name evidence="2" type="ORF">NCS_10913</name>
</gene>
<proteinExistence type="predicted"/>
<evidence type="ECO:0000313" key="2">
    <source>
        <dbReference type="EMBL" id="SMH71106.1"/>
    </source>
</evidence>
<dbReference type="Proteomes" id="UP000230607">
    <property type="component" value="Chromosome 1"/>
</dbReference>
<keyword evidence="1" id="KW-0472">Membrane</keyword>
<keyword evidence="1" id="KW-1133">Transmembrane helix</keyword>
<evidence type="ECO:0000313" key="3">
    <source>
        <dbReference type="Proteomes" id="UP000230607"/>
    </source>
</evidence>
<sequence>MWALAYFTALIIIVNSYILIKILARNTEKMKNKTTMPETGRIDIFKNIISCMEDRIMFVDSDSSKI</sequence>
<dbReference type="EMBL" id="LT841358">
    <property type="protein sequence ID" value="SMH71106.1"/>
    <property type="molecule type" value="Genomic_DNA"/>
</dbReference>
<feature type="transmembrane region" description="Helical" evidence="1">
    <location>
        <begin position="6"/>
        <end position="24"/>
    </location>
</feature>
<evidence type="ECO:0000256" key="1">
    <source>
        <dbReference type="SAM" id="Phobius"/>
    </source>
</evidence>
<keyword evidence="3" id="KW-1185">Reference proteome</keyword>
<name>A0A2H1FE98_9ARCH</name>
<protein>
    <submittedName>
        <fullName evidence="2">Uncharacterized protein</fullName>
    </submittedName>
</protein>
<accession>A0A2H1FE98</accession>
<organism evidence="2 3">
    <name type="scientific">Candidatus Nitrosotalea okcheonensis</name>
    <dbReference type="NCBI Taxonomy" id="1903276"/>
    <lineage>
        <taxon>Archaea</taxon>
        <taxon>Nitrososphaerota</taxon>
        <taxon>Nitrososphaeria</taxon>
        <taxon>Nitrosotaleales</taxon>
        <taxon>Nitrosotaleaceae</taxon>
        <taxon>Nitrosotalea</taxon>
    </lineage>
</organism>
<reference evidence="3" key="1">
    <citation type="submission" date="2017-03" db="EMBL/GenBank/DDBJ databases">
        <authorList>
            <person name="Herbold C."/>
        </authorList>
    </citation>
    <scope>NUCLEOTIDE SEQUENCE [LARGE SCALE GENOMIC DNA]</scope>
</reference>
<dbReference type="AlphaFoldDB" id="A0A2H1FE98"/>
<keyword evidence="1" id="KW-0812">Transmembrane</keyword>